<proteinExistence type="predicted"/>
<keyword evidence="3" id="KW-1185">Reference proteome</keyword>
<evidence type="ECO:0000313" key="3">
    <source>
        <dbReference type="Proteomes" id="UP000789831"/>
    </source>
</evidence>
<name>A0A9N8YQ83_9GLOM</name>
<dbReference type="Pfam" id="PF06979">
    <property type="entry name" value="TMEM70"/>
    <property type="match status" value="1"/>
</dbReference>
<keyword evidence="1" id="KW-1133">Transmembrane helix</keyword>
<dbReference type="InterPro" id="IPR045325">
    <property type="entry name" value="TMEM70/TMEM186/TMEM223"/>
</dbReference>
<organism evidence="2 3">
    <name type="scientific">Ambispora gerdemannii</name>
    <dbReference type="NCBI Taxonomy" id="144530"/>
    <lineage>
        <taxon>Eukaryota</taxon>
        <taxon>Fungi</taxon>
        <taxon>Fungi incertae sedis</taxon>
        <taxon>Mucoromycota</taxon>
        <taxon>Glomeromycotina</taxon>
        <taxon>Glomeromycetes</taxon>
        <taxon>Archaeosporales</taxon>
        <taxon>Ambisporaceae</taxon>
        <taxon>Ambispora</taxon>
    </lineage>
</organism>
<reference evidence="2" key="1">
    <citation type="submission" date="2021-06" db="EMBL/GenBank/DDBJ databases">
        <authorList>
            <person name="Kallberg Y."/>
            <person name="Tangrot J."/>
            <person name="Rosling A."/>
        </authorList>
    </citation>
    <scope>NUCLEOTIDE SEQUENCE</scope>
    <source>
        <strain evidence="2">MT106</strain>
    </source>
</reference>
<accession>A0A9N8YQ83</accession>
<evidence type="ECO:0000313" key="2">
    <source>
        <dbReference type="EMBL" id="CAG8449110.1"/>
    </source>
</evidence>
<dbReference type="AlphaFoldDB" id="A0A9N8YQ83"/>
<comment type="caution">
    <text evidence="2">The sequence shown here is derived from an EMBL/GenBank/DDBJ whole genome shotgun (WGS) entry which is preliminary data.</text>
</comment>
<sequence>MILWHVAGVLQLMFWQVLISNSLNITDLYWRISDDKTNANETTGPSAAATHTPTYKRVLIVGGMMVIAVSISALMFVIPDRTIMCVRILKNGSEAQLETGRKFPWKRIRNFQIDDLTTQELLLPETKVRMVGKGGEKHIPKYLRDRNRGDCDSDSKSKNYFRPIFIRAKGERMGFMLSRLGHFEDPKLFDSLFYDRSSANVLEIELLGNQKFIKKG</sequence>
<feature type="transmembrane region" description="Helical" evidence="1">
    <location>
        <begin position="58"/>
        <end position="78"/>
    </location>
</feature>
<dbReference type="EMBL" id="CAJVPL010000115">
    <property type="protein sequence ID" value="CAG8449110.1"/>
    <property type="molecule type" value="Genomic_DNA"/>
</dbReference>
<keyword evidence="1" id="KW-0812">Transmembrane</keyword>
<protein>
    <submittedName>
        <fullName evidence="2">6251_t:CDS:1</fullName>
    </submittedName>
</protein>
<keyword evidence="1" id="KW-0472">Membrane</keyword>
<evidence type="ECO:0000256" key="1">
    <source>
        <dbReference type="SAM" id="Phobius"/>
    </source>
</evidence>
<dbReference type="Proteomes" id="UP000789831">
    <property type="component" value="Unassembled WGS sequence"/>
</dbReference>
<dbReference type="OrthoDB" id="5950063at2759"/>
<gene>
    <name evidence="2" type="ORF">AGERDE_LOCUS1613</name>
</gene>